<dbReference type="Proteomes" id="UP000664209">
    <property type="component" value="Unassembled WGS sequence"/>
</dbReference>
<evidence type="ECO:0000313" key="6">
    <source>
        <dbReference type="Proteomes" id="UP000664209"/>
    </source>
</evidence>
<dbReference type="NCBIfam" id="NF033788">
    <property type="entry name" value="HTH_metalloreg"/>
    <property type="match status" value="1"/>
</dbReference>
<dbReference type="InterPro" id="IPR011991">
    <property type="entry name" value="ArsR-like_HTH"/>
</dbReference>
<protein>
    <submittedName>
        <fullName evidence="5">Winged helix-turn-helix transcriptional regulator</fullName>
    </submittedName>
</protein>
<evidence type="ECO:0000256" key="1">
    <source>
        <dbReference type="ARBA" id="ARBA00023015"/>
    </source>
</evidence>
<dbReference type="AlphaFoldDB" id="A0A939RU59"/>
<dbReference type="PRINTS" id="PR00778">
    <property type="entry name" value="HTHARSR"/>
</dbReference>
<dbReference type="PROSITE" id="PS50987">
    <property type="entry name" value="HTH_ARSR_2"/>
    <property type="match status" value="1"/>
</dbReference>
<dbReference type="InterPro" id="IPR001845">
    <property type="entry name" value="HTH_ArsR_DNA-bd_dom"/>
</dbReference>
<proteinExistence type="predicted"/>
<dbReference type="InterPro" id="IPR036390">
    <property type="entry name" value="WH_DNA-bd_sf"/>
</dbReference>
<comment type="caution">
    <text evidence="5">The sequence shown here is derived from an EMBL/GenBank/DDBJ whole genome shotgun (WGS) entry which is preliminary data.</text>
</comment>
<dbReference type="InterPro" id="IPR036388">
    <property type="entry name" value="WH-like_DNA-bd_sf"/>
</dbReference>
<dbReference type="RefSeq" id="WP_208055925.1">
    <property type="nucleotide sequence ID" value="NZ_JAGEMK010000005.1"/>
</dbReference>
<dbReference type="SUPFAM" id="SSF46785">
    <property type="entry name" value="Winged helix' DNA-binding domain"/>
    <property type="match status" value="1"/>
</dbReference>
<evidence type="ECO:0000313" key="5">
    <source>
        <dbReference type="EMBL" id="MBO1752229.1"/>
    </source>
</evidence>
<organism evidence="5 6">
    <name type="scientific">Actinotalea soli</name>
    <dbReference type="NCBI Taxonomy" id="2819234"/>
    <lineage>
        <taxon>Bacteria</taxon>
        <taxon>Bacillati</taxon>
        <taxon>Actinomycetota</taxon>
        <taxon>Actinomycetes</taxon>
        <taxon>Micrococcales</taxon>
        <taxon>Cellulomonadaceae</taxon>
        <taxon>Actinotalea</taxon>
    </lineage>
</organism>
<keyword evidence="3" id="KW-0804">Transcription</keyword>
<sequence>MSALDVLGDPVRRRVLELLAAGDKPAGAVSAAVEQEFGISQPAVARHLRVLREAGVVTRRSEGARRIYGLDGAVIDELQHVVDRYRSLWAQRLDALDTEIARGARDRRAAEHKEQRDDDDLR</sequence>
<name>A0A939RU59_9CELL</name>
<gene>
    <name evidence="5" type="ORF">J4G33_10495</name>
</gene>
<dbReference type="EMBL" id="JAGEMK010000005">
    <property type="protein sequence ID" value="MBO1752229.1"/>
    <property type="molecule type" value="Genomic_DNA"/>
</dbReference>
<evidence type="ECO:0000259" key="4">
    <source>
        <dbReference type="PROSITE" id="PS50987"/>
    </source>
</evidence>
<accession>A0A939RU59</accession>
<dbReference type="PANTHER" id="PTHR33154">
    <property type="entry name" value="TRANSCRIPTIONAL REGULATOR, ARSR FAMILY"/>
    <property type="match status" value="1"/>
</dbReference>
<dbReference type="InterPro" id="IPR051081">
    <property type="entry name" value="HTH_MetalResp_TranReg"/>
</dbReference>
<evidence type="ECO:0000256" key="3">
    <source>
        <dbReference type="ARBA" id="ARBA00023163"/>
    </source>
</evidence>
<dbReference type="GO" id="GO:0003700">
    <property type="term" value="F:DNA-binding transcription factor activity"/>
    <property type="evidence" value="ECO:0007669"/>
    <property type="project" value="InterPro"/>
</dbReference>
<reference evidence="5" key="1">
    <citation type="submission" date="2021-03" db="EMBL/GenBank/DDBJ databases">
        <title>Actinotalea soli sp. nov., isolated from soil.</title>
        <authorList>
            <person name="Ping W."/>
            <person name="Zhang J."/>
        </authorList>
    </citation>
    <scope>NUCLEOTIDE SEQUENCE</scope>
    <source>
        <strain evidence="5">BY-33</strain>
    </source>
</reference>
<keyword evidence="6" id="KW-1185">Reference proteome</keyword>
<feature type="domain" description="HTH arsR-type" evidence="4">
    <location>
        <begin position="1"/>
        <end position="96"/>
    </location>
</feature>
<keyword evidence="1" id="KW-0805">Transcription regulation</keyword>
<dbReference type="PANTHER" id="PTHR33154:SF33">
    <property type="entry name" value="TRANSCRIPTIONAL REPRESSOR SDPR"/>
    <property type="match status" value="1"/>
</dbReference>
<dbReference type="SMART" id="SM00418">
    <property type="entry name" value="HTH_ARSR"/>
    <property type="match status" value="1"/>
</dbReference>
<evidence type="ECO:0000256" key="2">
    <source>
        <dbReference type="ARBA" id="ARBA00023125"/>
    </source>
</evidence>
<keyword evidence="2" id="KW-0238">DNA-binding</keyword>
<dbReference type="Gene3D" id="1.10.10.10">
    <property type="entry name" value="Winged helix-like DNA-binding domain superfamily/Winged helix DNA-binding domain"/>
    <property type="match status" value="1"/>
</dbReference>
<dbReference type="GO" id="GO:0003677">
    <property type="term" value="F:DNA binding"/>
    <property type="evidence" value="ECO:0007669"/>
    <property type="project" value="UniProtKB-KW"/>
</dbReference>
<dbReference type="CDD" id="cd00090">
    <property type="entry name" value="HTH_ARSR"/>
    <property type="match status" value="1"/>
</dbReference>
<dbReference type="Pfam" id="PF12840">
    <property type="entry name" value="HTH_20"/>
    <property type="match status" value="1"/>
</dbReference>